<evidence type="ECO:0000313" key="2">
    <source>
        <dbReference type="EMBL" id="MDR7364267.1"/>
    </source>
</evidence>
<dbReference type="Proteomes" id="UP001183648">
    <property type="component" value="Unassembled WGS sequence"/>
</dbReference>
<comment type="caution">
    <text evidence="2">The sequence shown here is derived from an EMBL/GenBank/DDBJ whole genome shotgun (WGS) entry which is preliminary data.</text>
</comment>
<dbReference type="Gene3D" id="1.50.10.20">
    <property type="match status" value="1"/>
</dbReference>
<evidence type="ECO:0000313" key="3">
    <source>
        <dbReference type="Proteomes" id="UP001183648"/>
    </source>
</evidence>
<dbReference type="RefSeq" id="WP_310305733.1">
    <property type="nucleotide sequence ID" value="NZ_BAAAPS010000005.1"/>
</dbReference>
<evidence type="ECO:0000256" key="1">
    <source>
        <dbReference type="SAM" id="SignalP"/>
    </source>
</evidence>
<keyword evidence="3" id="KW-1185">Reference proteome</keyword>
<name>A0ABU2C0R4_9ACTN</name>
<protein>
    <recommendedName>
        <fullName evidence="4">Terpene cyclase/mutase family protein</fullName>
    </recommendedName>
</protein>
<feature type="signal peptide" evidence="1">
    <location>
        <begin position="1"/>
        <end position="33"/>
    </location>
</feature>
<proteinExistence type="predicted"/>
<feature type="chain" id="PRO_5045212992" description="Terpene cyclase/mutase family protein" evidence="1">
    <location>
        <begin position="34"/>
        <end position="462"/>
    </location>
</feature>
<accession>A0ABU2C0R4</accession>
<dbReference type="PROSITE" id="PS51318">
    <property type="entry name" value="TAT"/>
    <property type="match status" value="1"/>
</dbReference>
<dbReference type="InterPro" id="IPR006311">
    <property type="entry name" value="TAT_signal"/>
</dbReference>
<sequence>MSHLRARTRAPRRALLVSGTVLGLALAAVPAQALTAADVETGATAGSRSADYLSRQLGKDDLVHGEYEYPAGTWNPTTDHGLSLDLVYAFRRLGGHAAEQRAILDAMAGQADAYTGQGAYAGPLGKLVQVAVSAGRDIDSYAGGKLDDELRDRVVTGASSEHGRAKDRVDPTDQYSADYSNTIGQAFVVRAFAALHDGLLDDTTAFLLQQQCAAGWFREGMDGADHTCDGAPEAQRSPSVDATAHGIRALLAARAAGVKGLTDDIDDAVSWLVRRQRIDGSFVGNGVANANSTGLAAYALASTGHPGPAGTAAAWVRRHQVDGLTIKQHPRLKGYNGSVAYSDTDLADGKKDGVSRGAKRTWQRAAAEGALALPSLLPRRTLGFVAPDRAPRGSRVTVTIRGLKPGERWAVRQAGVVLAQGRVPATGRVVAQVRMPDRRARVTLRAVGSRVSRTATQAVTLR</sequence>
<keyword evidence="1" id="KW-0732">Signal</keyword>
<gene>
    <name evidence="2" type="ORF">J2S63_003820</name>
</gene>
<dbReference type="InterPro" id="IPR008930">
    <property type="entry name" value="Terpenoid_cyclase/PrenylTrfase"/>
</dbReference>
<evidence type="ECO:0008006" key="4">
    <source>
        <dbReference type="Google" id="ProtNLM"/>
    </source>
</evidence>
<dbReference type="SUPFAM" id="SSF48239">
    <property type="entry name" value="Terpenoid cyclases/Protein prenyltransferases"/>
    <property type="match status" value="1"/>
</dbReference>
<reference evidence="2 3" key="1">
    <citation type="submission" date="2023-07" db="EMBL/GenBank/DDBJ databases">
        <title>Sequencing the genomes of 1000 actinobacteria strains.</title>
        <authorList>
            <person name="Klenk H.-P."/>
        </authorList>
    </citation>
    <scope>NUCLEOTIDE SEQUENCE [LARGE SCALE GENOMIC DNA]</scope>
    <source>
        <strain evidence="2 3">DSM 19426</strain>
    </source>
</reference>
<dbReference type="EMBL" id="JAVDYG010000001">
    <property type="protein sequence ID" value="MDR7364267.1"/>
    <property type="molecule type" value="Genomic_DNA"/>
</dbReference>
<organism evidence="2 3">
    <name type="scientific">Nocardioides marmoribigeumensis</name>
    <dbReference type="NCBI Taxonomy" id="433649"/>
    <lineage>
        <taxon>Bacteria</taxon>
        <taxon>Bacillati</taxon>
        <taxon>Actinomycetota</taxon>
        <taxon>Actinomycetes</taxon>
        <taxon>Propionibacteriales</taxon>
        <taxon>Nocardioidaceae</taxon>
        <taxon>Nocardioides</taxon>
    </lineage>
</organism>
<dbReference type="CDD" id="cd00688">
    <property type="entry name" value="ISOPREN_C2_like"/>
    <property type="match status" value="1"/>
</dbReference>